<sequence length="831" mass="95916">DTVKRGRKPRVEENLIFEALQKRKKEIINEDGSISAISSYVWKALSEDLNYQLPANSLYIMFYEDRHGWKSRLVEMLGLGDNIKNFIEVDQTSSSNTECSLQSIRNKSLKKLFKLTVPFDIYSTISPITQSYKDTNRGYRYYDVLKPHKWTDVINDLFLKTHKLPCNFVYKRAKVSRDSSKSEKYIVFEALCKDCGSELEGWADSKPENGVSLLISILTEDTIGRETSHTTKRQLKGETDGWTDIDNSIKTSSEIGREYLIDRMKGMRESINEEREWPNETEDTNEKIDEFEETEKNISTTESFLEDILNESKLNSKQTGNRISAYYLPELAKDIMRLCKDFPLWTSVMKTHFQSPYDTATSASVEGDFKELKCIILRHERKPLTVDRFVVHHLNSIDSNTKIFRSSQLKNDAAITQSSHLTTLKPNIISYNISEVSNCHLSKTSITTYTITLTIKLINYPANHYYPMNVPVYNDNELNITLDSSHRSCSSSISAILNISDDDTELNVSSGSLFATENWRGLGKESTFIDGNNKSKRSRYTKYMQAHKEIEIILNKRSMRSKLNSVLKNGNESSVIMYKKKRYLVNNTCAYDSVAVIISKAYVDNPKYKTFIDSVNHQFLNFCKALAINGTSKVLYKERLKILQTIFKENCGVSGVNIIDTECNVTFIISELLKEFPSAYEYFTCNNKTCKSTKQQQKLRTIILQNQELFEIKNLKTAMERYVEVRNYQCPSCHGKGTKQRALQNHLFIESDQVDDICKFTMADFPTTFEINDDRFMFHGVVAFSNGHYISQIRRNDSYWETHNDMAKKIQTYKVPNNKQVTPHLIVYTKV</sequence>
<dbReference type="Proteomes" id="UP000478052">
    <property type="component" value="Unassembled WGS sequence"/>
</dbReference>
<name>A0A6G0WKU6_APHCR</name>
<gene>
    <name evidence="1" type="ORF">FWK35_00035533</name>
</gene>
<evidence type="ECO:0000313" key="2">
    <source>
        <dbReference type="Proteomes" id="UP000478052"/>
    </source>
</evidence>
<protein>
    <recommendedName>
        <fullName evidence="3">USP domain-containing protein</fullName>
    </recommendedName>
</protein>
<comment type="caution">
    <text evidence="1">The sequence shown here is derived from an EMBL/GenBank/DDBJ whole genome shotgun (WGS) entry which is preliminary data.</text>
</comment>
<accession>A0A6G0WKU6</accession>
<reference evidence="1 2" key="1">
    <citation type="submission" date="2019-08" db="EMBL/GenBank/DDBJ databases">
        <title>Whole genome of Aphis craccivora.</title>
        <authorList>
            <person name="Voronova N.V."/>
            <person name="Shulinski R.S."/>
            <person name="Bandarenka Y.V."/>
            <person name="Zhorov D.G."/>
            <person name="Warner D."/>
        </authorList>
    </citation>
    <scope>NUCLEOTIDE SEQUENCE [LARGE SCALE GENOMIC DNA]</scope>
    <source>
        <strain evidence="1">180601</strain>
        <tissue evidence="1">Whole Body</tissue>
    </source>
</reference>
<evidence type="ECO:0000313" key="1">
    <source>
        <dbReference type="EMBL" id="KAF0727904.1"/>
    </source>
</evidence>
<organism evidence="1 2">
    <name type="scientific">Aphis craccivora</name>
    <name type="common">Cowpea aphid</name>
    <dbReference type="NCBI Taxonomy" id="307492"/>
    <lineage>
        <taxon>Eukaryota</taxon>
        <taxon>Metazoa</taxon>
        <taxon>Ecdysozoa</taxon>
        <taxon>Arthropoda</taxon>
        <taxon>Hexapoda</taxon>
        <taxon>Insecta</taxon>
        <taxon>Pterygota</taxon>
        <taxon>Neoptera</taxon>
        <taxon>Paraneoptera</taxon>
        <taxon>Hemiptera</taxon>
        <taxon>Sternorrhyncha</taxon>
        <taxon>Aphidomorpha</taxon>
        <taxon>Aphidoidea</taxon>
        <taxon>Aphididae</taxon>
        <taxon>Aphidini</taxon>
        <taxon>Aphis</taxon>
        <taxon>Aphis</taxon>
    </lineage>
</organism>
<dbReference type="AlphaFoldDB" id="A0A6G0WKU6"/>
<feature type="non-terminal residue" evidence="1">
    <location>
        <position position="1"/>
    </location>
</feature>
<evidence type="ECO:0008006" key="3">
    <source>
        <dbReference type="Google" id="ProtNLM"/>
    </source>
</evidence>
<dbReference type="EMBL" id="VUJU01008632">
    <property type="protein sequence ID" value="KAF0727904.1"/>
    <property type="molecule type" value="Genomic_DNA"/>
</dbReference>
<keyword evidence="2" id="KW-1185">Reference proteome</keyword>
<proteinExistence type="predicted"/>